<dbReference type="GO" id="GO:0005886">
    <property type="term" value="C:plasma membrane"/>
    <property type="evidence" value="ECO:0007669"/>
    <property type="project" value="TreeGrafter"/>
</dbReference>
<dbReference type="PANTHER" id="PTHR45138">
    <property type="entry name" value="REGULATORY COMPONENTS OF SENSORY TRANSDUCTION SYSTEM"/>
    <property type="match status" value="1"/>
</dbReference>
<dbReference type="SUPFAM" id="SSF55073">
    <property type="entry name" value="Nucleotide cyclase"/>
    <property type="match status" value="1"/>
</dbReference>
<reference evidence="3 4" key="1">
    <citation type="submission" date="2016-10" db="EMBL/GenBank/DDBJ databases">
        <authorList>
            <person name="de Groot N.N."/>
        </authorList>
    </citation>
    <scope>NUCLEOTIDE SEQUENCE [LARGE SCALE GENOMIC DNA]</scope>
    <source>
        <strain evidence="3 4">AR40</strain>
    </source>
</reference>
<accession>A0A1H9SI56</accession>
<dbReference type="InterPro" id="IPR043128">
    <property type="entry name" value="Rev_trsase/Diguanyl_cyclase"/>
</dbReference>
<dbReference type="RefSeq" id="WP_074756160.1">
    <property type="nucleotide sequence ID" value="NZ_FOGJ01000012.1"/>
</dbReference>
<dbReference type="FunFam" id="3.30.70.270:FF:000001">
    <property type="entry name" value="Diguanylate cyclase domain protein"/>
    <property type="match status" value="1"/>
</dbReference>
<sequence>MSETNQGHKYPIIERWGDALNSALLGIHITYFIIFMAMGIKIMMFFNIFSMAIYAIAYMFYAQKPLLAISATFIEVLIHYMIAVQCVGWGAGFQNYCFANVVICFYVGYAFNKDGIAGFHAIPVSIVSSACFFICWLEARFHEPIYFVRPRDIELLRLMNDTFILVILISFSYVFTNRILTERRKLTRNAKYDELTHLPNRHYVDSIRKRRNLNDPDRSPEYAIAIIDIDNFKTVNDTYGHDIGDDVLAELGALLLQYKNDNTVTARWGGEEFLVICFGDSPKDRLIDICEEIRKTVEAKTMYFDGFSLKFTISVGAASKDANEVFEDTFKKADQNLYEAKGTGKNKVVYK</sequence>
<dbReference type="Proteomes" id="UP000182584">
    <property type="component" value="Unassembled WGS sequence"/>
</dbReference>
<feature type="transmembrane region" description="Helical" evidence="1">
    <location>
        <begin position="93"/>
        <end position="111"/>
    </location>
</feature>
<dbReference type="OrthoDB" id="9805474at2"/>
<evidence type="ECO:0000256" key="1">
    <source>
        <dbReference type="SAM" id="Phobius"/>
    </source>
</evidence>
<dbReference type="InterPro" id="IPR000160">
    <property type="entry name" value="GGDEF_dom"/>
</dbReference>
<keyword evidence="1" id="KW-0472">Membrane</keyword>
<feature type="transmembrane region" description="Helical" evidence="1">
    <location>
        <begin position="117"/>
        <end position="137"/>
    </location>
</feature>
<dbReference type="GO" id="GO:0052621">
    <property type="term" value="F:diguanylate cyclase activity"/>
    <property type="evidence" value="ECO:0007669"/>
    <property type="project" value="TreeGrafter"/>
</dbReference>
<evidence type="ECO:0000259" key="2">
    <source>
        <dbReference type="PROSITE" id="PS50887"/>
    </source>
</evidence>
<keyword evidence="1" id="KW-1133">Transmembrane helix</keyword>
<evidence type="ECO:0000313" key="4">
    <source>
        <dbReference type="Proteomes" id="UP000182584"/>
    </source>
</evidence>
<feature type="transmembrane region" description="Helical" evidence="1">
    <location>
        <begin position="158"/>
        <end position="175"/>
    </location>
</feature>
<dbReference type="AlphaFoldDB" id="A0A1H9SI56"/>
<dbReference type="eggNOG" id="COG3706">
    <property type="taxonomic scope" value="Bacteria"/>
</dbReference>
<name>A0A1H9SI56_BUTFI</name>
<proteinExistence type="predicted"/>
<dbReference type="PROSITE" id="PS50887">
    <property type="entry name" value="GGDEF"/>
    <property type="match status" value="1"/>
</dbReference>
<feature type="domain" description="GGDEF" evidence="2">
    <location>
        <begin position="220"/>
        <end position="351"/>
    </location>
</feature>
<feature type="transmembrane region" description="Helical" evidence="1">
    <location>
        <begin position="67"/>
        <end position="86"/>
    </location>
</feature>
<dbReference type="InterPro" id="IPR029787">
    <property type="entry name" value="Nucleotide_cyclase"/>
</dbReference>
<dbReference type="GO" id="GO:0043709">
    <property type="term" value="P:cell adhesion involved in single-species biofilm formation"/>
    <property type="evidence" value="ECO:0007669"/>
    <property type="project" value="TreeGrafter"/>
</dbReference>
<dbReference type="PANTHER" id="PTHR45138:SF9">
    <property type="entry name" value="DIGUANYLATE CYCLASE DGCM-RELATED"/>
    <property type="match status" value="1"/>
</dbReference>
<organism evidence="3 4">
    <name type="scientific">Butyrivibrio fibrisolvens</name>
    <dbReference type="NCBI Taxonomy" id="831"/>
    <lineage>
        <taxon>Bacteria</taxon>
        <taxon>Bacillati</taxon>
        <taxon>Bacillota</taxon>
        <taxon>Clostridia</taxon>
        <taxon>Lachnospirales</taxon>
        <taxon>Lachnospiraceae</taxon>
        <taxon>Butyrivibrio</taxon>
    </lineage>
</organism>
<feature type="transmembrane region" description="Helical" evidence="1">
    <location>
        <begin position="44"/>
        <end position="61"/>
    </location>
</feature>
<dbReference type="EMBL" id="FOGJ01000012">
    <property type="protein sequence ID" value="SER84325.1"/>
    <property type="molecule type" value="Genomic_DNA"/>
</dbReference>
<dbReference type="Pfam" id="PF00990">
    <property type="entry name" value="GGDEF"/>
    <property type="match status" value="1"/>
</dbReference>
<gene>
    <name evidence="3" type="ORF">SAMN04487884_11243</name>
</gene>
<evidence type="ECO:0000313" key="3">
    <source>
        <dbReference type="EMBL" id="SER84325.1"/>
    </source>
</evidence>
<dbReference type="CDD" id="cd01949">
    <property type="entry name" value="GGDEF"/>
    <property type="match status" value="1"/>
</dbReference>
<feature type="transmembrane region" description="Helical" evidence="1">
    <location>
        <begin position="20"/>
        <end position="37"/>
    </location>
</feature>
<dbReference type="NCBIfam" id="TIGR00254">
    <property type="entry name" value="GGDEF"/>
    <property type="match status" value="1"/>
</dbReference>
<protein>
    <submittedName>
        <fullName evidence="3">Diguanylate cyclase (GGDEF) domain-containing protein</fullName>
    </submittedName>
</protein>
<keyword evidence="1" id="KW-0812">Transmembrane</keyword>
<dbReference type="GO" id="GO:1902201">
    <property type="term" value="P:negative regulation of bacterial-type flagellum-dependent cell motility"/>
    <property type="evidence" value="ECO:0007669"/>
    <property type="project" value="TreeGrafter"/>
</dbReference>
<dbReference type="Gene3D" id="3.30.70.270">
    <property type="match status" value="1"/>
</dbReference>
<dbReference type="InterPro" id="IPR050469">
    <property type="entry name" value="Diguanylate_Cyclase"/>
</dbReference>
<dbReference type="SMART" id="SM00267">
    <property type="entry name" value="GGDEF"/>
    <property type="match status" value="1"/>
</dbReference>